<protein>
    <recommendedName>
        <fullName evidence="3">Phage tail protein</fullName>
    </recommendedName>
</protein>
<comment type="caution">
    <text evidence="1">The sequence shown here is derived from an EMBL/GenBank/DDBJ whole genome shotgun (WGS) entry which is preliminary data.</text>
</comment>
<proteinExistence type="predicted"/>
<reference evidence="1 2" key="1">
    <citation type="submission" date="2020-08" db="EMBL/GenBank/DDBJ databases">
        <title>Genomic Encyclopedia of Type Strains, Phase IV (KMG-IV): sequencing the most valuable type-strain genomes for metagenomic binning, comparative biology and taxonomic classification.</title>
        <authorList>
            <person name="Goeker M."/>
        </authorList>
    </citation>
    <scope>NUCLEOTIDE SEQUENCE [LARGE SCALE GENOMIC DNA]</scope>
    <source>
        <strain evidence="1 2">DSM 15581</strain>
    </source>
</reference>
<dbReference type="AlphaFoldDB" id="A0AAW3TRK1"/>
<evidence type="ECO:0008006" key="3">
    <source>
        <dbReference type="Google" id="ProtNLM"/>
    </source>
</evidence>
<dbReference type="RefSeq" id="WP_147035339.1">
    <property type="nucleotide sequence ID" value="NZ_JACIDB010000002.1"/>
</dbReference>
<evidence type="ECO:0000313" key="1">
    <source>
        <dbReference type="EMBL" id="MBB3875316.1"/>
    </source>
</evidence>
<organism evidence="1 2">
    <name type="scientific">Sphingomonas aquatilis</name>
    <dbReference type="NCBI Taxonomy" id="93063"/>
    <lineage>
        <taxon>Bacteria</taxon>
        <taxon>Pseudomonadati</taxon>
        <taxon>Pseudomonadota</taxon>
        <taxon>Alphaproteobacteria</taxon>
        <taxon>Sphingomonadales</taxon>
        <taxon>Sphingomonadaceae</taxon>
        <taxon>Sphingomonas</taxon>
    </lineage>
</organism>
<dbReference type="Proteomes" id="UP000528945">
    <property type="component" value="Unassembled WGS sequence"/>
</dbReference>
<keyword evidence="2" id="KW-1185">Reference proteome</keyword>
<evidence type="ECO:0000313" key="2">
    <source>
        <dbReference type="Proteomes" id="UP000528945"/>
    </source>
</evidence>
<sequence>MSFDPATLSMLGAPVVRPPFLVWLDIPGDPVRATTWETSLRLAGTGDPDLDGQLFSSIDPTMGNVTGVKRATGGTETVAVTLSGIVGPNSDLLNILGDETQWKGRVARLWFLTLNADGNRVGAVVPFYTGRMVGFAISGSPKVQTAKVTIETYLASLTSASNRTYLDQGDFDPSDRSASLTLAVANGAKAG</sequence>
<name>A0AAW3TRK1_9SPHN</name>
<gene>
    <name evidence="1" type="ORF">GGR47_001551</name>
</gene>
<accession>A0AAW3TRK1</accession>
<dbReference type="EMBL" id="JACIDB010000002">
    <property type="protein sequence ID" value="MBB3875316.1"/>
    <property type="molecule type" value="Genomic_DNA"/>
</dbReference>